<sequence>MILTNPVVLSVIVMTILCLLRLNVILSLIVSAIVGGLAAGMPIGDTMGVLIGGMGGNAETALSYILLGALATAIAKTGAADILALKISKMIKGKRIILLLVISFVACLSGTVIPVHIAFIPILIPPLLLLMNKMKMDRRAAASALAFGLKAPYITIPVGYGLIYHNIIRDQMGLSGMEITTGMVWRSTWVAGLAMLTGLIIALFVYRKPREYKIIESAEPEMAASSDEVVVTGKHYVTLLAGVAALVIQLKWGSMPLGALGGLTIMLASRAVKWSDVEELMVGGIRFMGLIAFVMLVASGYAAVMRETGGVESLVDAAASMMAGSKFIAATVMILLGLVITMGIGTSFGTVPILAAIYVPLCIELGFSPSATILLIAIAAALGDAGSPASDTTLGPTAGLNADGQHDHIWDTCVPTFLCYNIPLVVFGIIGAMFF</sequence>
<dbReference type="PANTHER" id="PTHR37821">
    <property type="entry name" value="AMINO ACID TRANSPORTER YUIF-RELATED"/>
    <property type="match status" value="1"/>
</dbReference>
<protein>
    <submittedName>
        <fullName evidence="9">Sodium:proton antiporter</fullName>
    </submittedName>
</protein>
<organism evidence="9 10">
    <name type="scientific">Anaeromicrobium sediminis</name>
    <dbReference type="NCBI Taxonomy" id="1478221"/>
    <lineage>
        <taxon>Bacteria</taxon>
        <taxon>Bacillati</taxon>
        <taxon>Bacillota</taxon>
        <taxon>Clostridia</taxon>
        <taxon>Peptostreptococcales</taxon>
        <taxon>Thermotaleaceae</taxon>
        <taxon>Anaeromicrobium</taxon>
    </lineage>
</organism>
<comment type="subcellular location">
    <subcellularLocation>
        <location evidence="1">Cell membrane</location>
        <topology evidence="1">Multi-pass membrane protein</topology>
    </subcellularLocation>
</comment>
<dbReference type="GO" id="GO:0005886">
    <property type="term" value="C:plasma membrane"/>
    <property type="evidence" value="ECO:0007669"/>
    <property type="project" value="UniProtKB-SubCell"/>
</dbReference>
<dbReference type="OrthoDB" id="9772446at2"/>
<feature type="transmembrane region" description="Helical" evidence="6">
    <location>
        <begin position="239"/>
        <end position="268"/>
    </location>
</feature>
<dbReference type="AlphaFoldDB" id="A0A267M7F5"/>
<dbReference type="PRINTS" id="PR00173">
    <property type="entry name" value="EDTRNSPORT"/>
</dbReference>
<dbReference type="Pfam" id="PF03553">
    <property type="entry name" value="Na_H_antiporter"/>
    <property type="match status" value="1"/>
</dbReference>
<name>A0A267M7F5_9FIRM</name>
<feature type="domain" description="Na+/H+ antiporter NhaC-like C-terminal" evidence="7">
    <location>
        <begin position="146"/>
        <end position="429"/>
    </location>
</feature>
<dbReference type="Pfam" id="PF13726">
    <property type="entry name" value="Na_H_antiport_2"/>
    <property type="match status" value="1"/>
</dbReference>
<gene>
    <name evidence="9" type="ORF">CCE28_21715</name>
</gene>
<evidence type="ECO:0000256" key="5">
    <source>
        <dbReference type="ARBA" id="ARBA00023136"/>
    </source>
</evidence>
<evidence type="ECO:0000256" key="1">
    <source>
        <dbReference type="ARBA" id="ARBA00004651"/>
    </source>
</evidence>
<feature type="transmembrane region" description="Helical" evidence="6">
    <location>
        <begin position="324"/>
        <end position="345"/>
    </location>
</feature>
<keyword evidence="5 6" id="KW-0472">Membrane</keyword>
<keyword evidence="3 6" id="KW-0812">Transmembrane</keyword>
<feature type="domain" description="Putative Na+/H+ antiporter N-terminal" evidence="8">
    <location>
        <begin position="5"/>
        <end position="91"/>
    </location>
</feature>
<dbReference type="RefSeq" id="WP_095136326.1">
    <property type="nucleotide sequence ID" value="NZ_NIBG01000052.1"/>
</dbReference>
<keyword evidence="10" id="KW-1185">Reference proteome</keyword>
<dbReference type="PANTHER" id="PTHR37821:SF1">
    <property type="entry name" value="AMINO ACID TRANSPORTER YUIF-RELATED"/>
    <property type="match status" value="1"/>
</dbReference>
<feature type="transmembrane region" description="Helical" evidence="6">
    <location>
        <begin position="184"/>
        <end position="206"/>
    </location>
</feature>
<evidence type="ECO:0000256" key="6">
    <source>
        <dbReference type="SAM" id="Phobius"/>
    </source>
</evidence>
<feature type="transmembrane region" description="Helical" evidence="6">
    <location>
        <begin position="414"/>
        <end position="434"/>
    </location>
</feature>
<feature type="transmembrane region" description="Helical" evidence="6">
    <location>
        <begin position="61"/>
        <end position="84"/>
    </location>
</feature>
<reference evidence="9 10" key="1">
    <citation type="submission" date="2017-06" db="EMBL/GenBank/DDBJ databases">
        <title>Draft genome sequence of anaerobic fermentative bacterium Anaeromicrobium sediminis DY2726D isolated from West Pacific Ocean sediments.</title>
        <authorList>
            <person name="Zeng X."/>
        </authorList>
    </citation>
    <scope>NUCLEOTIDE SEQUENCE [LARGE SCALE GENOMIC DNA]</scope>
    <source>
        <strain evidence="9 10">DY2726D</strain>
    </source>
</reference>
<comment type="caution">
    <text evidence="9">The sequence shown here is derived from an EMBL/GenBank/DDBJ whole genome shotgun (WGS) entry which is preliminary data.</text>
</comment>
<evidence type="ECO:0000313" key="10">
    <source>
        <dbReference type="Proteomes" id="UP000216024"/>
    </source>
</evidence>
<dbReference type="Proteomes" id="UP000216024">
    <property type="component" value="Unassembled WGS sequence"/>
</dbReference>
<evidence type="ECO:0000313" key="9">
    <source>
        <dbReference type="EMBL" id="PAB55544.1"/>
    </source>
</evidence>
<feature type="transmembrane region" description="Helical" evidence="6">
    <location>
        <begin position="357"/>
        <end position="382"/>
    </location>
</feature>
<dbReference type="InterPro" id="IPR032813">
    <property type="entry name" value="Na_H_antiport_N"/>
</dbReference>
<evidence type="ECO:0000256" key="4">
    <source>
        <dbReference type="ARBA" id="ARBA00022989"/>
    </source>
</evidence>
<feature type="transmembrane region" description="Helical" evidence="6">
    <location>
        <begin position="96"/>
        <end position="124"/>
    </location>
</feature>
<dbReference type="InterPro" id="IPR052576">
    <property type="entry name" value="AA_Transporter-Related"/>
</dbReference>
<evidence type="ECO:0000256" key="2">
    <source>
        <dbReference type="ARBA" id="ARBA00022475"/>
    </source>
</evidence>
<dbReference type="EMBL" id="NIBG01000052">
    <property type="protein sequence ID" value="PAB55544.1"/>
    <property type="molecule type" value="Genomic_DNA"/>
</dbReference>
<accession>A0A267M7F5</accession>
<evidence type="ECO:0000256" key="3">
    <source>
        <dbReference type="ARBA" id="ARBA00022692"/>
    </source>
</evidence>
<dbReference type="InterPro" id="IPR018461">
    <property type="entry name" value="Na/H_Antiport_NhaC-like_C"/>
</dbReference>
<feature type="transmembrane region" description="Helical" evidence="6">
    <location>
        <begin position="12"/>
        <end position="41"/>
    </location>
</feature>
<keyword evidence="4 6" id="KW-1133">Transmembrane helix</keyword>
<feature type="transmembrane region" description="Helical" evidence="6">
    <location>
        <begin position="144"/>
        <end position="163"/>
    </location>
</feature>
<feature type="transmembrane region" description="Helical" evidence="6">
    <location>
        <begin position="280"/>
        <end position="304"/>
    </location>
</feature>
<evidence type="ECO:0000259" key="8">
    <source>
        <dbReference type="Pfam" id="PF13726"/>
    </source>
</evidence>
<proteinExistence type="predicted"/>
<keyword evidence="2" id="KW-1003">Cell membrane</keyword>
<evidence type="ECO:0000259" key="7">
    <source>
        <dbReference type="Pfam" id="PF03553"/>
    </source>
</evidence>